<protein>
    <recommendedName>
        <fullName evidence="4">PPE domain-containing protein</fullName>
    </recommendedName>
</protein>
<dbReference type="InterPro" id="IPR038332">
    <property type="entry name" value="PPE_sf"/>
</dbReference>
<dbReference type="KEGG" id="sace:GIY23_00375"/>
<feature type="compositionally biased region" description="Pro residues" evidence="1">
    <location>
        <begin position="186"/>
        <end position="195"/>
    </location>
</feature>
<name>A0A5Q3Q405_9PSEU</name>
<sequence>MTMVPCYQSQSRQYRHEMGGAADAGHLPSASGNGVEVWHNAEKAFGDIWSEIEGSMRAAEAAHEGRAADAATASMQKMRPNFDGAKANCQATATGLDQQTGFQKEAFMAIPKQGESLENGRPVQIDPPQKGWVEDWGLDDNALTGWMSDYEERQEDFTATNDRAVMAMERYDSQTQGVIDGLPREGQPPPPPPPQQSNNTYQSADSQFGNSTMSTPSTPASSSSSWASSTPTAAPTASAPSSGGVPAGSGSAWASSPAPAPSTGLPPGTVRGPDGTLYRQDPKTGQWMRQNPYNGRWAVAPKGPGGVGGGAGGAGARGGMPGAGSGMGARGGMAGGVGGGAGAAGGSGGGSQLGAGGRAGTGMPGSGGGGAAGGAAAGGAGGAGGARGGAGGAMGGAGARGAGGGQGDEQEHDRPSWLLENDDVFTNDMKKVAPPVFGAPDEEQGR</sequence>
<keyword evidence="3" id="KW-1185">Reference proteome</keyword>
<evidence type="ECO:0000256" key="1">
    <source>
        <dbReference type="SAM" id="MobiDB-lite"/>
    </source>
</evidence>
<evidence type="ECO:0000313" key="3">
    <source>
        <dbReference type="Proteomes" id="UP000371041"/>
    </source>
</evidence>
<dbReference type="AlphaFoldDB" id="A0A5Q3Q405"/>
<dbReference type="Proteomes" id="UP000371041">
    <property type="component" value="Chromosome"/>
</dbReference>
<feature type="compositionally biased region" description="Gly residues" evidence="1">
    <location>
        <begin position="355"/>
        <end position="407"/>
    </location>
</feature>
<proteinExistence type="predicted"/>
<accession>A0A5Q3Q405</accession>
<evidence type="ECO:0008006" key="4">
    <source>
        <dbReference type="Google" id="ProtNLM"/>
    </source>
</evidence>
<feature type="compositionally biased region" description="Low complexity" evidence="1">
    <location>
        <begin position="211"/>
        <end position="269"/>
    </location>
</feature>
<dbReference type="EMBL" id="CP045929">
    <property type="protein sequence ID" value="QGK68236.1"/>
    <property type="molecule type" value="Genomic_DNA"/>
</dbReference>
<organism evidence="2 3">
    <name type="scientific">Allosaccharopolyspora coralli</name>
    <dbReference type="NCBI Taxonomy" id="2665642"/>
    <lineage>
        <taxon>Bacteria</taxon>
        <taxon>Bacillati</taxon>
        <taxon>Actinomycetota</taxon>
        <taxon>Actinomycetes</taxon>
        <taxon>Pseudonocardiales</taxon>
        <taxon>Pseudonocardiaceae</taxon>
        <taxon>Allosaccharopolyspora</taxon>
    </lineage>
</organism>
<dbReference type="Gene3D" id="1.20.1260.20">
    <property type="entry name" value="PPE superfamily"/>
    <property type="match status" value="1"/>
</dbReference>
<feature type="compositionally biased region" description="Polar residues" evidence="1">
    <location>
        <begin position="197"/>
        <end position="210"/>
    </location>
</feature>
<evidence type="ECO:0000313" key="2">
    <source>
        <dbReference type="EMBL" id="QGK68236.1"/>
    </source>
</evidence>
<reference evidence="3" key="1">
    <citation type="submission" date="2019-11" db="EMBL/GenBank/DDBJ databases">
        <title>The complete genome sequence of Saccharopolyspora sp. E2A.</title>
        <authorList>
            <person name="Zhang G."/>
        </authorList>
    </citation>
    <scope>NUCLEOTIDE SEQUENCE [LARGE SCALE GENOMIC DNA]</scope>
    <source>
        <strain evidence="3">E2A</strain>
    </source>
</reference>
<dbReference type="RefSeq" id="WP_154074845.1">
    <property type="nucleotide sequence ID" value="NZ_CP045929.1"/>
</dbReference>
<gene>
    <name evidence="2" type="ORF">GIY23_00375</name>
</gene>
<feature type="region of interest" description="Disordered" evidence="1">
    <location>
        <begin position="355"/>
        <end position="446"/>
    </location>
</feature>
<feature type="region of interest" description="Disordered" evidence="1">
    <location>
        <begin position="178"/>
        <end position="301"/>
    </location>
</feature>